<comment type="caution">
    <text evidence="3">Lacks conserved residue(s) required for the propagation of feature annotation.</text>
</comment>
<organism evidence="5">
    <name type="scientific">Diabrotica virgifera virgifera</name>
    <name type="common">western corn rootworm</name>
    <dbReference type="NCBI Taxonomy" id="50390"/>
    <lineage>
        <taxon>Eukaryota</taxon>
        <taxon>Metazoa</taxon>
        <taxon>Ecdysozoa</taxon>
        <taxon>Arthropoda</taxon>
        <taxon>Hexapoda</taxon>
        <taxon>Insecta</taxon>
        <taxon>Pterygota</taxon>
        <taxon>Neoptera</taxon>
        <taxon>Endopterygota</taxon>
        <taxon>Coleoptera</taxon>
        <taxon>Polyphaga</taxon>
        <taxon>Cucujiformia</taxon>
        <taxon>Chrysomeloidea</taxon>
        <taxon>Chrysomelidae</taxon>
        <taxon>Galerucinae</taxon>
        <taxon>Diabroticina</taxon>
        <taxon>Diabroticites</taxon>
        <taxon>Diabrotica</taxon>
    </lineage>
</organism>
<evidence type="ECO:0000259" key="4">
    <source>
        <dbReference type="PROSITE" id="PS01180"/>
    </source>
</evidence>
<dbReference type="PROSITE" id="PS01180">
    <property type="entry name" value="CUB"/>
    <property type="match status" value="1"/>
</dbReference>
<dbReference type="SUPFAM" id="SSF49854">
    <property type="entry name" value="Spermadhesin, CUB domain"/>
    <property type="match status" value="1"/>
</dbReference>
<dbReference type="PANTHER" id="PTHR24251">
    <property type="entry name" value="OVOCHYMASE-RELATED"/>
    <property type="match status" value="1"/>
</dbReference>
<gene>
    <name evidence="5" type="primary">LOC114342384</name>
</gene>
<evidence type="ECO:0000313" key="5">
    <source>
        <dbReference type="RefSeq" id="XP_028148986.1"/>
    </source>
</evidence>
<keyword evidence="2" id="KW-1015">Disulfide bond</keyword>
<evidence type="ECO:0000256" key="2">
    <source>
        <dbReference type="ARBA" id="ARBA00023157"/>
    </source>
</evidence>
<dbReference type="PANTHER" id="PTHR24251:SF30">
    <property type="entry name" value="MEMBRANE FRIZZLED-RELATED PROTEIN"/>
    <property type="match status" value="1"/>
</dbReference>
<dbReference type="CDD" id="cd00041">
    <property type="entry name" value="CUB"/>
    <property type="match status" value="1"/>
</dbReference>
<dbReference type="InParanoid" id="A0A6P7GGT3"/>
<protein>
    <submittedName>
        <fullName evidence="5">Tumor necrosis factor-inducible gene 6 protein-like</fullName>
    </submittedName>
</protein>
<name>A0A6P7GGT3_DIAVI</name>
<keyword evidence="1" id="KW-0677">Repeat</keyword>
<evidence type="ECO:0000256" key="3">
    <source>
        <dbReference type="PROSITE-ProRule" id="PRU00059"/>
    </source>
</evidence>
<dbReference type="InterPro" id="IPR000859">
    <property type="entry name" value="CUB_dom"/>
</dbReference>
<dbReference type="Pfam" id="PF00431">
    <property type="entry name" value="CUB"/>
    <property type="match status" value="1"/>
</dbReference>
<dbReference type="AlphaFoldDB" id="A0A6P7GGT3"/>
<dbReference type="InterPro" id="IPR035914">
    <property type="entry name" value="Sperma_CUB_dom_sf"/>
</dbReference>
<sequence length="145" mass="16810">MQYKNNLKCEYTIETKSEAINLRFLDFVLETGRPDCKFDNLTIAGKTFPGSYVYTRNTYCGDNSPESVRMRGTVILTFMTDRWVTKRGFKLEYKDDSCGETITEETVIEKKPTKQLEGGSYRYYQPKIKCIWNITAPANQIVVLQ</sequence>
<accession>A0A6P7GGT3</accession>
<dbReference type="RefSeq" id="XP_028148986.1">
    <property type="nucleotide sequence ID" value="XM_028293185.1"/>
</dbReference>
<dbReference type="SMART" id="SM00042">
    <property type="entry name" value="CUB"/>
    <property type="match status" value="1"/>
</dbReference>
<evidence type="ECO:0000256" key="1">
    <source>
        <dbReference type="ARBA" id="ARBA00022737"/>
    </source>
</evidence>
<proteinExistence type="predicted"/>
<dbReference type="Gene3D" id="2.60.120.290">
    <property type="entry name" value="Spermadhesin, CUB domain"/>
    <property type="match status" value="1"/>
</dbReference>
<reference evidence="5" key="1">
    <citation type="submission" date="2025-08" db="UniProtKB">
        <authorList>
            <consortium name="RefSeq"/>
        </authorList>
    </citation>
    <scope>IDENTIFICATION</scope>
    <source>
        <tissue evidence="5">Whole insect</tissue>
    </source>
</reference>
<feature type="domain" description="CUB" evidence="4">
    <location>
        <begin position="1"/>
        <end position="96"/>
    </location>
</feature>